<dbReference type="CDD" id="cd07182">
    <property type="entry name" value="RNase_HII_bacteria_HII_like"/>
    <property type="match status" value="1"/>
</dbReference>
<evidence type="ECO:0000256" key="3">
    <source>
        <dbReference type="ARBA" id="ARBA00004496"/>
    </source>
</evidence>
<dbReference type="GO" id="GO:0004523">
    <property type="term" value="F:RNA-DNA hybrid ribonuclease activity"/>
    <property type="evidence" value="ECO:0007669"/>
    <property type="project" value="UniProtKB-EC"/>
</dbReference>
<organism evidence="14">
    <name type="scientific">anaerobic digester metagenome</name>
    <dbReference type="NCBI Taxonomy" id="1263854"/>
    <lineage>
        <taxon>unclassified sequences</taxon>
        <taxon>metagenomes</taxon>
        <taxon>ecological metagenomes</taxon>
    </lineage>
</organism>
<dbReference type="GO" id="GO:0043137">
    <property type="term" value="P:DNA replication, removal of RNA primer"/>
    <property type="evidence" value="ECO:0007669"/>
    <property type="project" value="TreeGrafter"/>
</dbReference>
<comment type="subcellular location">
    <subcellularLocation>
        <location evidence="3">Cytoplasm</location>
    </subcellularLocation>
</comment>
<keyword evidence="9" id="KW-0479">Metal-binding</keyword>
<dbReference type="NCBIfam" id="NF000595">
    <property type="entry name" value="PRK00015.1-3"/>
    <property type="match status" value="1"/>
</dbReference>
<comment type="catalytic activity">
    <reaction evidence="1">
        <text>Endonucleolytic cleavage to 5'-phosphomonoester.</text>
        <dbReference type="EC" id="3.1.26.4"/>
    </reaction>
</comment>
<feature type="domain" description="RNase H type-2" evidence="13">
    <location>
        <begin position="13"/>
        <end position="204"/>
    </location>
</feature>
<evidence type="ECO:0000256" key="8">
    <source>
        <dbReference type="ARBA" id="ARBA00022722"/>
    </source>
</evidence>
<evidence type="ECO:0000256" key="7">
    <source>
        <dbReference type="ARBA" id="ARBA00022490"/>
    </source>
</evidence>
<evidence type="ECO:0000256" key="12">
    <source>
        <dbReference type="ARBA" id="ARBA00023211"/>
    </source>
</evidence>
<evidence type="ECO:0000256" key="9">
    <source>
        <dbReference type="ARBA" id="ARBA00022723"/>
    </source>
</evidence>
<comment type="function">
    <text evidence="2">Endonuclease that specifically degrades the RNA of RNA-DNA hybrids.</text>
</comment>
<dbReference type="GO" id="GO:0005737">
    <property type="term" value="C:cytoplasm"/>
    <property type="evidence" value="ECO:0007669"/>
    <property type="project" value="UniProtKB-SubCell"/>
</dbReference>
<accession>A0A485M650</accession>
<name>A0A485M650_9ZZZZ</name>
<reference evidence="14" key="1">
    <citation type="submission" date="2019-03" db="EMBL/GenBank/DDBJ databases">
        <authorList>
            <person name="Hao L."/>
        </authorList>
    </citation>
    <scope>NUCLEOTIDE SEQUENCE</scope>
</reference>
<evidence type="ECO:0000256" key="1">
    <source>
        <dbReference type="ARBA" id="ARBA00000077"/>
    </source>
</evidence>
<comment type="similarity">
    <text evidence="4">Belongs to the RNase HII family.</text>
</comment>
<dbReference type="Gene3D" id="3.30.420.10">
    <property type="entry name" value="Ribonuclease H-like superfamily/Ribonuclease H"/>
    <property type="match status" value="1"/>
</dbReference>
<evidence type="ECO:0000259" key="13">
    <source>
        <dbReference type="PROSITE" id="PS51975"/>
    </source>
</evidence>
<sequence length="204" mass="22709">MSLEDTLIARGCWPLCGIDEAGRGPLAGPVAAAAVIMAPGHELRRLVRDSKKLSPSRREQLFEMIMQAPGVHVGFSLVDERCIDDINILQASLKAMKEAVLNLRLKPRYAVIDGNIAPDLPCRCYTVVRGDELEPSISAASIVAKVIRDRHMEQMDRLYPGYGFAQHKGYPTKTHFEALRRLGACPIHRRSFHGVTAIDQKKRQ</sequence>
<evidence type="ECO:0000313" key="14">
    <source>
        <dbReference type="EMBL" id="VFU19220.1"/>
    </source>
</evidence>
<dbReference type="InterPro" id="IPR024567">
    <property type="entry name" value="RNase_HII/HIII_dom"/>
</dbReference>
<keyword evidence="11 14" id="KW-0378">Hydrolase</keyword>
<proteinExistence type="inferred from homology"/>
<dbReference type="InterPro" id="IPR036397">
    <property type="entry name" value="RNaseH_sf"/>
</dbReference>
<keyword evidence="8" id="KW-0540">Nuclease</keyword>
<evidence type="ECO:0000256" key="11">
    <source>
        <dbReference type="ARBA" id="ARBA00022801"/>
    </source>
</evidence>
<dbReference type="InterPro" id="IPR001352">
    <property type="entry name" value="RNase_HII/HIII"/>
</dbReference>
<dbReference type="GO" id="GO:0003723">
    <property type="term" value="F:RNA binding"/>
    <property type="evidence" value="ECO:0007669"/>
    <property type="project" value="InterPro"/>
</dbReference>
<evidence type="ECO:0000256" key="5">
    <source>
        <dbReference type="ARBA" id="ARBA00012180"/>
    </source>
</evidence>
<dbReference type="GO" id="GO:0006298">
    <property type="term" value="P:mismatch repair"/>
    <property type="evidence" value="ECO:0007669"/>
    <property type="project" value="TreeGrafter"/>
</dbReference>
<dbReference type="AlphaFoldDB" id="A0A485M650"/>
<protein>
    <recommendedName>
        <fullName evidence="6">Ribonuclease HII</fullName>
        <ecNumber evidence="5">3.1.26.4</ecNumber>
    </recommendedName>
</protein>
<dbReference type="EMBL" id="CAADRM010000168">
    <property type="protein sequence ID" value="VFU19220.1"/>
    <property type="molecule type" value="Genomic_DNA"/>
</dbReference>
<dbReference type="InterPro" id="IPR022898">
    <property type="entry name" value="RNase_HII"/>
</dbReference>
<dbReference type="GO" id="GO:0046872">
    <property type="term" value="F:metal ion binding"/>
    <property type="evidence" value="ECO:0007669"/>
    <property type="project" value="UniProtKB-KW"/>
</dbReference>
<dbReference type="EC" id="3.1.26.4" evidence="5"/>
<dbReference type="InterPro" id="IPR012337">
    <property type="entry name" value="RNaseH-like_sf"/>
</dbReference>
<keyword evidence="7" id="KW-0963">Cytoplasm</keyword>
<evidence type="ECO:0000256" key="2">
    <source>
        <dbReference type="ARBA" id="ARBA00004065"/>
    </source>
</evidence>
<dbReference type="PROSITE" id="PS51975">
    <property type="entry name" value="RNASE_H_2"/>
    <property type="match status" value="1"/>
</dbReference>
<dbReference type="HAMAP" id="MF_00052_B">
    <property type="entry name" value="RNase_HII_B"/>
    <property type="match status" value="1"/>
</dbReference>
<evidence type="ECO:0000256" key="4">
    <source>
        <dbReference type="ARBA" id="ARBA00007383"/>
    </source>
</evidence>
<evidence type="ECO:0000256" key="10">
    <source>
        <dbReference type="ARBA" id="ARBA00022759"/>
    </source>
</evidence>
<gene>
    <name evidence="14" type="primary">rnhB</name>
    <name evidence="14" type="ORF">SCFA_990029</name>
</gene>
<dbReference type="GO" id="GO:0032299">
    <property type="term" value="C:ribonuclease H2 complex"/>
    <property type="evidence" value="ECO:0007669"/>
    <property type="project" value="TreeGrafter"/>
</dbReference>
<dbReference type="SUPFAM" id="SSF53098">
    <property type="entry name" value="Ribonuclease H-like"/>
    <property type="match status" value="1"/>
</dbReference>
<evidence type="ECO:0000256" key="6">
    <source>
        <dbReference type="ARBA" id="ARBA00019179"/>
    </source>
</evidence>
<dbReference type="Pfam" id="PF01351">
    <property type="entry name" value="RNase_HII"/>
    <property type="match status" value="1"/>
</dbReference>
<keyword evidence="10" id="KW-0255">Endonuclease</keyword>
<keyword evidence="12" id="KW-0464">Manganese</keyword>
<dbReference type="PANTHER" id="PTHR10954:SF23">
    <property type="entry name" value="RIBONUCLEASE"/>
    <property type="match status" value="1"/>
</dbReference>
<dbReference type="PANTHER" id="PTHR10954">
    <property type="entry name" value="RIBONUCLEASE H2 SUBUNIT A"/>
    <property type="match status" value="1"/>
</dbReference>